<protein>
    <submittedName>
        <fullName evidence="1">Uncharacterized protein</fullName>
    </submittedName>
</protein>
<gene>
    <name evidence="1" type="ORF">HanXRQr2_Chr14g0636731</name>
</gene>
<proteinExistence type="predicted"/>
<reference evidence="1" key="1">
    <citation type="journal article" date="2017" name="Nature">
        <title>The sunflower genome provides insights into oil metabolism, flowering and Asterid evolution.</title>
        <authorList>
            <person name="Badouin H."/>
            <person name="Gouzy J."/>
            <person name="Grassa C.J."/>
            <person name="Murat F."/>
            <person name="Staton S.E."/>
            <person name="Cottret L."/>
            <person name="Lelandais-Briere C."/>
            <person name="Owens G.L."/>
            <person name="Carrere S."/>
            <person name="Mayjonade B."/>
            <person name="Legrand L."/>
            <person name="Gill N."/>
            <person name="Kane N.C."/>
            <person name="Bowers J.E."/>
            <person name="Hubner S."/>
            <person name="Bellec A."/>
            <person name="Berard A."/>
            <person name="Berges H."/>
            <person name="Blanchet N."/>
            <person name="Boniface M.C."/>
            <person name="Brunel D."/>
            <person name="Catrice O."/>
            <person name="Chaidir N."/>
            <person name="Claudel C."/>
            <person name="Donnadieu C."/>
            <person name="Faraut T."/>
            <person name="Fievet G."/>
            <person name="Helmstetter N."/>
            <person name="King M."/>
            <person name="Knapp S.J."/>
            <person name="Lai Z."/>
            <person name="Le Paslier M.C."/>
            <person name="Lippi Y."/>
            <person name="Lorenzon L."/>
            <person name="Mandel J.R."/>
            <person name="Marage G."/>
            <person name="Marchand G."/>
            <person name="Marquand E."/>
            <person name="Bret-Mestries E."/>
            <person name="Morien E."/>
            <person name="Nambeesan S."/>
            <person name="Nguyen T."/>
            <person name="Pegot-Espagnet P."/>
            <person name="Pouilly N."/>
            <person name="Raftis F."/>
            <person name="Sallet E."/>
            <person name="Schiex T."/>
            <person name="Thomas J."/>
            <person name="Vandecasteele C."/>
            <person name="Vares D."/>
            <person name="Vear F."/>
            <person name="Vautrin S."/>
            <person name="Crespi M."/>
            <person name="Mangin B."/>
            <person name="Burke J.M."/>
            <person name="Salse J."/>
            <person name="Munos S."/>
            <person name="Vincourt P."/>
            <person name="Rieseberg L.H."/>
            <person name="Langlade N.B."/>
        </authorList>
    </citation>
    <scope>NUCLEOTIDE SEQUENCE</scope>
    <source>
        <tissue evidence="1">Leaves</tissue>
    </source>
</reference>
<dbReference type="Gramene" id="mRNA:HanXRQr2_Chr14g0636731">
    <property type="protein sequence ID" value="mRNA:HanXRQr2_Chr14g0636731"/>
    <property type="gene ID" value="HanXRQr2_Chr14g0636731"/>
</dbReference>
<evidence type="ECO:0000313" key="1">
    <source>
        <dbReference type="EMBL" id="KAF5768463.1"/>
    </source>
</evidence>
<evidence type="ECO:0000313" key="2">
    <source>
        <dbReference type="Proteomes" id="UP000215914"/>
    </source>
</evidence>
<dbReference type="Proteomes" id="UP000215914">
    <property type="component" value="Unassembled WGS sequence"/>
</dbReference>
<organism evidence="1 2">
    <name type="scientific">Helianthus annuus</name>
    <name type="common">Common sunflower</name>
    <dbReference type="NCBI Taxonomy" id="4232"/>
    <lineage>
        <taxon>Eukaryota</taxon>
        <taxon>Viridiplantae</taxon>
        <taxon>Streptophyta</taxon>
        <taxon>Embryophyta</taxon>
        <taxon>Tracheophyta</taxon>
        <taxon>Spermatophyta</taxon>
        <taxon>Magnoliopsida</taxon>
        <taxon>eudicotyledons</taxon>
        <taxon>Gunneridae</taxon>
        <taxon>Pentapetalae</taxon>
        <taxon>asterids</taxon>
        <taxon>campanulids</taxon>
        <taxon>Asterales</taxon>
        <taxon>Asteraceae</taxon>
        <taxon>Asteroideae</taxon>
        <taxon>Heliantheae alliance</taxon>
        <taxon>Heliantheae</taxon>
        <taxon>Helianthus</taxon>
    </lineage>
</organism>
<sequence length="52" mass="6006">MFDLSVLISIFIYEMNVCEETMFFLYYSDHIIGKIEFTKNADGYVIGDGIKA</sequence>
<dbReference type="AlphaFoldDB" id="A0A9K3H739"/>
<dbReference type="EMBL" id="MNCJ02000329">
    <property type="protein sequence ID" value="KAF5768463.1"/>
    <property type="molecule type" value="Genomic_DNA"/>
</dbReference>
<comment type="caution">
    <text evidence="1">The sequence shown here is derived from an EMBL/GenBank/DDBJ whole genome shotgun (WGS) entry which is preliminary data.</text>
</comment>
<accession>A0A9K3H739</accession>
<keyword evidence="2" id="KW-1185">Reference proteome</keyword>
<name>A0A9K3H739_HELAN</name>
<reference evidence="1" key="2">
    <citation type="submission" date="2020-06" db="EMBL/GenBank/DDBJ databases">
        <title>Helianthus annuus Genome sequencing and assembly Release 2.</title>
        <authorList>
            <person name="Gouzy J."/>
            <person name="Langlade N."/>
            <person name="Munos S."/>
        </authorList>
    </citation>
    <scope>NUCLEOTIDE SEQUENCE</scope>
    <source>
        <tissue evidence="1">Leaves</tissue>
    </source>
</reference>